<dbReference type="InterPro" id="IPR008271">
    <property type="entry name" value="Ser/Thr_kinase_AS"/>
</dbReference>
<evidence type="ECO:0000256" key="1">
    <source>
        <dbReference type="ARBA" id="ARBA00022679"/>
    </source>
</evidence>
<accession>A0ABX2EBC1</accession>
<keyword evidence="4" id="KW-0067">ATP-binding</keyword>
<name>A0ABX2EBC1_9BURK</name>
<keyword evidence="2" id="KW-0547">Nucleotide-binding</keyword>
<dbReference type="InterPro" id="IPR011009">
    <property type="entry name" value="Kinase-like_dom_sf"/>
</dbReference>
<dbReference type="Proteomes" id="UP000737171">
    <property type="component" value="Unassembled WGS sequence"/>
</dbReference>
<evidence type="ECO:0000256" key="5">
    <source>
        <dbReference type="SAM" id="Phobius"/>
    </source>
</evidence>
<dbReference type="RefSeq" id="WP_173120237.1">
    <property type="nucleotide sequence ID" value="NZ_JABRWJ010000001.1"/>
</dbReference>
<sequence length="900" mass="97241">MDDARWSRLQQLFAQALALPAEAREAFVETLEAADAALAGELRQLLQHDTADDPLPAALARAAGQALAGERDAWIGRRLGAWRIVAHVADGGMGAVYRAERADGQYRQTVAVKLLNPARVSPAARARFAAERQILARLVHPLIARLLDGGSTDDGAPYLVMDFVDGEPIDAWCDHHALDTAARLRLVLQVCQAVDFAHRNLVVHRDLKPRNILVDPQGVPRLLDFGIARLLDAEGSTASAEQLLTPSHASPEQVTGGAITTATDVYALGVLLYQLLAGRLPHADSAASPAALARAIVETEPPRPSSAVLRDDGGPAAERMRRARELAGDLDNIVLMALRKEPERRYAGVLELAEDITRYLEHRPVRARPDTLAYRGAKFWRRHRVAVPASAAALLLALAGAGLFTWQLADERNRALAAERSARRTAEFTASLLEGTGANEAAARQLSVRELLDKAAGRVDQELGAEPEVATRLRSALGSAYASWGANDEALKLLTTALTEARARERGPSAQQARTLSLLSTVTHDLGQLEVSLDWTRQAEAMWRQVGDAAQQGSALSDLALALNALRRRDEAEPVFRQALVKLRTAHRGDHRDIAWALNNLAWGLHAMGRLDEAAPLYDEALAMQQRLRTAVAETAQTQNNLAGLHYDRGDLERAGALWAEVLAAYEGVFGRGGHAAVARAQNAVALVLIDRGRFDEAERLTRAAAEANTRLLGERHRWTAITLQSHGVALLGLGRLDEAEATMRRVLALRQALLPAGHAEFVGSHLGLGRLALARGDPAAAERELQRAQDLIDALKSPDRVPRDAVALALARARALQGRRDEGRLIAAAAIERMRRGLPATHWRLQAAELAITLPPFVPQAAPDPTAAARTTLAALRERLGPDATVVRELAAVVDSAPR</sequence>
<evidence type="ECO:0000313" key="7">
    <source>
        <dbReference type="EMBL" id="NRF65838.1"/>
    </source>
</evidence>
<dbReference type="PANTHER" id="PTHR43289:SF34">
    <property type="entry name" value="SERINE_THREONINE-PROTEIN KINASE YBDM-RELATED"/>
    <property type="match status" value="1"/>
</dbReference>
<dbReference type="Pfam" id="PF13424">
    <property type="entry name" value="TPR_12"/>
    <property type="match status" value="2"/>
</dbReference>
<feature type="domain" description="Protein kinase" evidence="6">
    <location>
        <begin position="82"/>
        <end position="360"/>
    </location>
</feature>
<feature type="transmembrane region" description="Helical" evidence="5">
    <location>
        <begin position="385"/>
        <end position="406"/>
    </location>
</feature>
<protein>
    <submittedName>
        <fullName evidence="7">Serine/threonine protein kinase</fullName>
    </submittedName>
</protein>
<keyword evidence="5" id="KW-1133">Transmembrane helix</keyword>
<dbReference type="SUPFAM" id="SSF56112">
    <property type="entry name" value="Protein kinase-like (PK-like)"/>
    <property type="match status" value="1"/>
</dbReference>
<gene>
    <name evidence="7" type="ORF">HLB44_02440</name>
</gene>
<evidence type="ECO:0000256" key="4">
    <source>
        <dbReference type="ARBA" id="ARBA00022840"/>
    </source>
</evidence>
<dbReference type="Gene3D" id="1.25.40.10">
    <property type="entry name" value="Tetratricopeptide repeat domain"/>
    <property type="match status" value="2"/>
</dbReference>
<evidence type="ECO:0000256" key="2">
    <source>
        <dbReference type="ARBA" id="ARBA00022741"/>
    </source>
</evidence>
<dbReference type="Gene3D" id="1.10.510.10">
    <property type="entry name" value="Transferase(Phosphotransferase) domain 1"/>
    <property type="match status" value="1"/>
</dbReference>
<dbReference type="InterPro" id="IPR000719">
    <property type="entry name" value="Prot_kinase_dom"/>
</dbReference>
<keyword evidence="5" id="KW-0472">Membrane</keyword>
<comment type="caution">
    <text evidence="7">The sequence shown here is derived from an EMBL/GenBank/DDBJ whole genome shotgun (WGS) entry which is preliminary data.</text>
</comment>
<proteinExistence type="predicted"/>
<keyword evidence="3 7" id="KW-0418">Kinase</keyword>
<dbReference type="SMART" id="SM00220">
    <property type="entry name" value="S_TKc"/>
    <property type="match status" value="1"/>
</dbReference>
<evidence type="ECO:0000313" key="8">
    <source>
        <dbReference type="Proteomes" id="UP000737171"/>
    </source>
</evidence>
<dbReference type="PROSITE" id="PS00108">
    <property type="entry name" value="PROTEIN_KINASE_ST"/>
    <property type="match status" value="1"/>
</dbReference>
<evidence type="ECO:0000259" key="6">
    <source>
        <dbReference type="PROSITE" id="PS50011"/>
    </source>
</evidence>
<organism evidence="7 8">
    <name type="scientific">Pseudaquabacterium terrae</name>
    <dbReference type="NCBI Taxonomy" id="2732868"/>
    <lineage>
        <taxon>Bacteria</taxon>
        <taxon>Pseudomonadati</taxon>
        <taxon>Pseudomonadota</taxon>
        <taxon>Betaproteobacteria</taxon>
        <taxon>Burkholderiales</taxon>
        <taxon>Sphaerotilaceae</taxon>
        <taxon>Pseudaquabacterium</taxon>
    </lineage>
</organism>
<dbReference type="Pfam" id="PF00069">
    <property type="entry name" value="Pkinase"/>
    <property type="match status" value="1"/>
</dbReference>
<dbReference type="SUPFAM" id="SSF48452">
    <property type="entry name" value="TPR-like"/>
    <property type="match status" value="3"/>
</dbReference>
<dbReference type="PROSITE" id="PS50011">
    <property type="entry name" value="PROTEIN_KINASE_DOM"/>
    <property type="match status" value="1"/>
</dbReference>
<dbReference type="SMART" id="SM00028">
    <property type="entry name" value="TPR"/>
    <property type="match status" value="7"/>
</dbReference>
<dbReference type="Gene3D" id="3.30.200.20">
    <property type="entry name" value="Phosphorylase Kinase, domain 1"/>
    <property type="match status" value="1"/>
</dbReference>
<dbReference type="CDD" id="cd14014">
    <property type="entry name" value="STKc_PknB_like"/>
    <property type="match status" value="1"/>
</dbReference>
<dbReference type="EMBL" id="JABRWJ010000001">
    <property type="protein sequence ID" value="NRF65838.1"/>
    <property type="molecule type" value="Genomic_DNA"/>
</dbReference>
<keyword evidence="8" id="KW-1185">Reference proteome</keyword>
<dbReference type="InterPro" id="IPR011990">
    <property type="entry name" value="TPR-like_helical_dom_sf"/>
</dbReference>
<reference evidence="7 8" key="1">
    <citation type="submission" date="2020-05" db="EMBL/GenBank/DDBJ databases">
        <title>Aquincola sp. isolate from soil.</title>
        <authorList>
            <person name="Han J."/>
            <person name="Kim D.-U."/>
        </authorList>
    </citation>
    <scope>NUCLEOTIDE SEQUENCE [LARGE SCALE GENOMIC DNA]</scope>
    <source>
        <strain evidence="7 8">S2</strain>
    </source>
</reference>
<dbReference type="GO" id="GO:0004674">
    <property type="term" value="F:protein serine/threonine kinase activity"/>
    <property type="evidence" value="ECO:0007669"/>
    <property type="project" value="UniProtKB-KW"/>
</dbReference>
<keyword evidence="5" id="KW-0812">Transmembrane</keyword>
<dbReference type="InterPro" id="IPR019734">
    <property type="entry name" value="TPR_rpt"/>
</dbReference>
<keyword evidence="1" id="KW-0808">Transferase</keyword>
<dbReference type="Pfam" id="PF13374">
    <property type="entry name" value="TPR_10"/>
    <property type="match status" value="1"/>
</dbReference>
<dbReference type="PANTHER" id="PTHR43289">
    <property type="entry name" value="MITOGEN-ACTIVATED PROTEIN KINASE KINASE KINASE 20-RELATED"/>
    <property type="match status" value="1"/>
</dbReference>
<keyword evidence="7" id="KW-0723">Serine/threonine-protein kinase</keyword>
<evidence type="ECO:0000256" key="3">
    <source>
        <dbReference type="ARBA" id="ARBA00022777"/>
    </source>
</evidence>